<sequence length="76" mass="8407">MMAQMGQMAQGLGQDMKLQQNMLQNMLNGGASQLAADSLLALKHDPSYQLLFANGNHRQQQQLQPAANKTTINDYM</sequence>
<accession>A0A915CVB6</accession>
<name>A0A915CVB6_9BILA</name>
<protein>
    <submittedName>
        <fullName evidence="3">Uncharacterized protein</fullName>
    </submittedName>
</protein>
<feature type="compositionally biased region" description="Polar residues" evidence="1">
    <location>
        <begin position="56"/>
        <end position="76"/>
    </location>
</feature>
<evidence type="ECO:0000313" key="2">
    <source>
        <dbReference type="Proteomes" id="UP000887574"/>
    </source>
</evidence>
<proteinExistence type="predicted"/>
<feature type="region of interest" description="Disordered" evidence="1">
    <location>
        <begin position="55"/>
        <end position="76"/>
    </location>
</feature>
<dbReference type="Proteomes" id="UP000887574">
    <property type="component" value="Unplaced"/>
</dbReference>
<evidence type="ECO:0000313" key="3">
    <source>
        <dbReference type="WBParaSite" id="jg12540"/>
    </source>
</evidence>
<evidence type="ECO:0000256" key="1">
    <source>
        <dbReference type="SAM" id="MobiDB-lite"/>
    </source>
</evidence>
<keyword evidence="2" id="KW-1185">Reference proteome</keyword>
<dbReference type="WBParaSite" id="jg12540">
    <property type="protein sequence ID" value="jg12540"/>
    <property type="gene ID" value="jg12540"/>
</dbReference>
<reference evidence="3" key="1">
    <citation type="submission" date="2022-11" db="UniProtKB">
        <authorList>
            <consortium name="WormBaseParasite"/>
        </authorList>
    </citation>
    <scope>IDENTIFICATION</scope>
</reference>
<organism evidence="2 3">
    <name type="scientific">Ditylenchus dipsaci</name>
    <dbReference type="NCBI Taxonomy" id="166011"/>
    <lineage>
        <taxon>Eukaryota</taxon>
        <taxon>Metazoa</taxon>
        <taxon>Ecdysozoa</taxon>
        <taxon>Nematoda</taxon>
        <taxon>Chromadorea</taxon>
        <taxon>Rhabditida</taxon>
        <taxon>Tylenchina</taxon>
        <taxon>Tylenchomorpha</taxon>
        <taxon>Sphaerularioidea</taxon>
        <taxon>Anguinidae</taxon>
        <taxon>Anguininae</taxon>
        <taxon>Ditylenchus</taxon>
    </lineage>
</organism>
<dbReference type="AlphaFoldDB" id="A0A915CVB6"/>